<reference evidence="2" key="1">
    <citation type="submission" date="2022-03" db="EMBL/GenBank/DDBJ databases">
        <title>Sea Food Isolates.</title>
        <authorList>
            <person name="Li C."/>
        </authorList>
    </citation>
    <scope>NUCLEOTIDE SEQUENCE</scope>
    <source>
        <strain evidence="2">19NY04SH05-1</strain>
    </source>
</reference>
<dbReference type="Pfam" id="PF10592">
    <property type="entry name" value="AIPR"/>
    <property type="match status" value="1"/>
</dbReference>
<dbReference type="InterPro" id="IPR018891">
    <property type="entry name" value="AIPR_C"/>
</dbReference>
<dbReference type="EMBL" id="CP095328">
    <property type="protein sequence ID" value="XAG40714.1"/>
    <property type="molecule type" value="Genomic_DNA"/>
</dbReference>
<gene>
    <name evidence="2" type="ORF">MRK42_17230</name>
</gene>
<accession>A0AAU6T6M6</accession>
<sequence>MNIMISYHRLVRTFPKYNAAIAKTLKDEPSKFFMYNNGMTIVARTIKAEEVNGRKKVRINIDDFQVLNGGQTLRTLHNFNALDERNITDYLSRSEVLVRIFNASDSEAVNKIAEYTNSQNSISNIDLKSLSTLQIQIEQLLEAHDIIYSRKNGDTGMDNNKNYQYKISMELFGQILFAIQGHPDKSSNQKQHIFGKYYDDVFSEEKFNISEAPNIIRNYFAVKAEYNSANNSIQKIEQKVFYVMYMKASRPDMQYSDCIRLLEDALLSFETDNTMTDSRKLIHARFKEHLNSQLDI</sequence>
<feature type="domain" description="Abortive phage infection protein C-terminal" evidence="1">
    <location>
        <begin position="16"/>
        <end position="279"/>
    </location>
</feature>
<name>A0AAU6T6M6_9GAMM</name>
<evidence type="ECO:0000313" key="2">
    <source>
        <dbReference type="EMBL" id="XAG40714.1"/>
    </source>
</evidence>
<proteinExistence type="predicted"/>
<protein>
    <submittedName>
        <fullName evidence="2">AIPR family protein</fullName>
    </submittedName>
</protein>
<evidence type="ECO:0000259" key="1">
    <source>
        <dbReference type="Pfam" id="PF10592"/>
    </source>
</evidence>
<dbReference type="RefSeq" id="WP_354688373.1">
    <property type="nucleotide sequence ID" value="NZ_CP095328.1"/>
</dbReference>
<dbReference type="AlphaFoldDB" id="A0AAU6T6M6"/>
<organism evidence="2">
    <name type="scientific">Aeromonas sp. 19NY04SH05-1</name>
    <dbReference type="NCBI Taxonomy" id="2920537"/>
    <lineage>
        <taxon>Bacteria</taxon>
        <taxon>Pseudomonadati</taxon>
        <taxon>Pseudomonadota</taxon>
        <taxon>Gammaproteobacteria</taxon>
        <taxon>Aeromonadales</taxon>
        <taxon>Aeromonadaceae</taxon>
        <taxon>Aeromonas</taxon>
    </lineage>
</organism>